<name>A0A2I1MQ54_9LACT</name>
<evidence type="ECO:0000313" key="1">
    <source>
        <dbReference type="EMBL" id="PKZ22274.1"/>
    </source>
</evidence>
<protein>
    <submittedName>
        <fullName evidence="1">Uncharacterized protein</fullName>
    </submittedName>
</protein>
<comment type="caution">
    <text evidence="1">The sequence shown here is derived from an EMBL/GenBank/DDBJ whole genome shotgun (WGS) entry which is preliminary data.</text>
</comment>
<proteinExistence type="predicted"/>
<organism evidence="1 2">
    <name type="scientific">Aerococcus sanguinicola</name>
    <dbReference type="NCBI Taxonomy" id="119206"/>
    <lineage>
        <taxon>Bacteria</taxon>
        <taxon>Bacillati</taxon>
        <taxon>Bacillota</taxon>
        <taxon>Bacilli</taxon>
        <taxon>Lactobacillales</taxon>
        <taxon>Aerococcaceae</taxon>
        <taxon>Aerococcus</taxon>
    </lineage>
</organism>
<accession>A0A2I1MQ54</accession>
<dbReference type="AlphaFoldDB" id="A0A2I1MQ54"/>
<dbReference type="Proteomes" id="UP000234239">
    <property type="component" value="Unassembled WGS sequence"/>
</dbReference>
<sequence>MDECSYHEISFKGPVGLEDPAREYFRKLLSLFAHKAFECKLPASICFQTIRVQIASVNLLSTLPNAKSRLQLAFRPAESK</sequence>
<gene>
    <name evidence="1" type="ORF">CYJ28_03955</name>
</gene>
<reference evidence="1 2" key="1">
    <citation type="submission" date="2017-12" db="EMBL/GenBank/DDBJ databases">
        <title>Phylogenetic diversity of female urinary microbiome.</title>
        <authorList>
            <person name="Thomas-White K."/>
            <person name="Wolfe A.J."/>
        </authorList>
    </citation>
    <scope>NUCLEOTIDE SEQUENCE [LARGE SCALE GENOMIC DNA]</scope>
    <source>
        <strain evidence="1 2">UMB0139</strain>
    </source>
</reference>
<dbReference type="EMBL" id="PKGY01000002">
    <property type="protein sequence ID" value="PKZ22274.1"/>
    <property type="molecule type" value="Genomic_DNA"/>
</dbReference>
<evidence type="ECO:0000313" key="2">
    <source>
        <dbReference type="Proteomes" id="UP000234239"/>
    </source>
</evidence>